<dbReference type="EMBL" id="VDFC01000031">
    <property type="protein sequence ID" value="KAA0940238.1"/>
    <property type="molecule type" value="Genomic_DNA"/>
</dbReference>
<dbReference type="GO" id="GO:0003723">
    <property type="term" value="F:RNA binding"/>
    <property type="evidence" value="ECO:0007669"/>
    <property type="project" value="InterPro"/>
</dbReference>
<dbReference type="SMART" id="SM01012">
    <property type="entry name" value="ANTAR"/>
    <property type="match status" value="1"/>
</dbReference>
<feature type="domain" description="ANTAR" evidence="2">
    <location>
        <begin position="27"/>
        <end position="88"/>
    </location>
</feature>
<dbReference type="Proteomes" id="UP000324965">
    <property type="component" value="Unassembled WGS sequence"/>
</dbReference>
<protein>
    <submittedName>
        <fullName evidence="3">ANTAR domain-containing protein</fullName>
    </submittedName>
</protein>
<dbReference type="InterPro" id="IPR011006">
    <property type="entry name" value="CheY-like_superfamily"/>
</dbReference>
<evidence type="ECO:0000259" key="2">
    <source>
        <dbReference type="PROSITE" id="PS50921"/>
    </source>
</evidence>
<dbReference type="RefSeq" id="WP_149511041.1">
    <property type="nucleotide sequence ID" value="NZ_VDFC01000031.1"/>
</dbReference>
<dbReference type="OrthoDB" id="4258820at2"/>
<dbReference type="Gene3D" id="1.10.10.10">
    <property type="entry name" value="Winged helix-like DNA-binding domain superfamily/Winged helix DNA-binding domain"/>
    <property type="match status" value="1"/>
</dbReference>
<comment type="caution">
    <text evidence="3">The sequence shown here is derived from an EMBL/GenBank/DDBJ whole genome shotgun (WGS) entry which is preliminary data.</text>
</comment>
<accession>A0A5B0BD95</accession>
<proteinExistence type="predicted"/>
<dbReference type="PROSITE" id="PS50921">
    <property type="entry name" value="ANTAR"/>
    <property type="match status" value="1"/>
</dbReference>
<evidence type="ECO:0000313" key="3">
    <source>
        <dbReference type="EMBL" id="KAA0940238.1"/>
    </source>
</evidence>
<feature type="region of interest" description="Disordered" evidence="1">
    <location>
        <begin position="1"/>
        <end position="22"/>
    </location>
</feature>
<dbReference type="SUPFAM" id="SSF52172">
    <property type="entry name" value="CheY-like"/>
    <property type="match status" value="1"/>
</dbReference>
<reference evidence="3 4" key="1">
    <citation type="submission" date="2019-05" db="EMBL/GenBank/DDBJ databases">
        <authorList>
            <person name="Hariharan J."/>
            <person name="Choudoir M.J."/>
            <person name="Diebold P."/>
            <person name="Panke-Buisse K."/>
            <person name="Buckley D.H."/>
        </authorList>
    </citation>
    <scope>NUCLEOTIDE SEQUENCE [LARGE SCALE GENOMIC DNA]</scope>
    <source>
        <strain evidence="3 4">SUN51</strain>
    </source>
</reference>
<gene>
    <name evidence="3" type="ORF">FGF04_10630</name>
</gene>
<evidence type="ECO:0000313" key="4">
    <source>
        <dbReference type="Proteomes" id="UP000324965"/>
    </source>
</evidence>
<dbReference type="Pfam" id="PF03861">
    <property type="entry name" value="ANTAR"/>
    <property type="match status" value="1"/>
</dbReference>
<evidence type="ECO:0000256" key="1">
    <source>
        <dbReference type="SAM" id="MobiDB-lite"/>
    </source>
</evidence>
<sequence>MTADIPASASPAEDAARGNAEHALERVRELQQENTQLHEAVRSHAVVDQAIGVVIATGRLRPEQGWNALVGVSQHTNIKLRHVAELVVEWARTGHLASDVRAELEQQLDRAHAPRPRG</sequence>
<organism evidence="3 4">
    <name type="scientific">Streptomyces apricus</name>
    <dbReference type="NCBI Taxonomy" id="1828112"/>
    <lineage>
        <taxon>Bacteria</taxon>
        <taxon>Bacillati</taxon>
        <taxon>Actinomycetota</taxon>
        <taxon>Actinomycetes</taxon>
        <taxon>Kitasatosporales</taxon>
        <taxon>Streptomycetaceae</taxon>
        <taxon>Streptomyces</taxon>
    </lineage>
</organism>
<dbReference type="InterPro" id="IPR005561">
    <property type="entry name" value="ANTAR"/>
</dbReference>
<dbReference type="InterPro" id="IPR036388">
    <property type="entry name" value="WH-like_DNA-bd_sf"/>
</dbReference>
<name>A0A5B0BD95_9ACTN</name>
<keyword evidence="4" id="KW-1185">Reference proteome</keyword>
<dbReference type="AlphaFoldDB" id="A0A5B0BD95"/>